<dbReference type="PROSITE" id="PS00671">
    <property type="entry name" value="D_2_HYDROXYACID_DH_3"/>
    <property type="match status" value="1"/>
</dbReference>
<protein>
    <submittedName>
        <fullName evidence="7">Hydroxyacid dehydrogenase</fullName>
    </submittedName>
</protein>
<comment type="caution">
    <text evidence="7">The sequence shown here is derived from an EMBL/GenBank/DDBJ whole genome shotgun (WGS) entry which is preliminary data.</text>
</comment>
<dbReference type="AlphaFoldDB" id="A0A2S8AEF3"/>
<dbReference type="InterPro" id="IPR006139">
    <property type="entry name" value="D-isomer_2_OHA_DH_cat_dom"/>
</dbReference>
<keyword evidence="8" id="KW-1185">Reference proteome</keyword>
<dbReference type="PANTHER" id="PTHR43026:SF1">
    <property type="entry name" value="2-HYDROXYACID DEHYDROGENASE HOMOLOG 1-RELATED"/>
    <property type="match status" value="1"/>
</dbReference>
<proteinExistence type="inferred from homology"/>
<name>A0A2S8AEF3_9FLAO</name>
<dbReference type="PROSITE" id="PS00065">
    <property type="entry name" value="D_2_HYDROXYACID_DH_1"/>
    <property type="match status" value="1"/>
</dbReference>
<dbReference type="InterPro" id="IPR029753">
    <property type="entry name" value="D-isomer_DH_CS"/>
</dbReference>
<dbReference type="SUPFAM" id="SSF51735">
    <property type="entry name" value="NAD(P)-binding Rossmann-fold domains"/>
    <property type="match status" value="1"/>
</dbReference>
<comment type="similarity">
    <text evidence="1 4">Belongs to the D-isomer specific 2-hydroxyacid dehydrogenase family.</text>
</comment>
<dbReference type="Pfam" id="PF00389">
    <property type="entry name" value="2-Hacid_dh"/>
    <property type="match status" value="1"/>
</dbReference>
<feature type="domain" description="D-isomer specific 2-hydroxyacid dehydrogenase catalytic" evidence="5">
    <location>
        <begin position="5"/>
        <end position="325"/>
    </location>
</feature>
<dbReference type="GO" id="GO:0016616">
    <property type="term" value="F:oxidoreductase activity, acting on the CH-OH group of donors, NAD or NADP as acceptor"/>
    <property type="evidence" value="ECO:0007669"/>
    <property type="project" value="InterPro"/>
</dbReference>
<organism evidence="7 8">
    <name type="scientific">Apibacter adventoris</name>
    <dbReference type="NCBI Taxonomy" id="1679466"/>
    <lineage>
        <taxon>Bacteria</taxon>
        <taxon>Pseudomonadati</taxon>
        <taxon>Bacteroidota</taxon>
        <taxon>Flavobacteriia</taxon>
        <taxon>Flavobacteriales</taxon>
        <taxon>Weeksellaceae</taxon>
        <taxon>Apibacter</taxon>
    </lineage>
</organism>
<dbReference type="RefSeq" id="WP_105246479.1">
    <property type="nucleotide sequence ID" value="NZ_PSZM01000034.1"/>
</dbReference>
<evidence type="ECO:0000256" key="2">
    <source>
        <dbReference type="ARBA" id="ARBA00023002"/>
    </source>
</evidence>
<evidence type="ECO:0000313" key="8">
    <source>
        <dbReference type="Proteomes" id="UP000238042"/>
    </source>
</evidence>
<dbReference type="GO" id="GO:0051287">
    <property type="term" value="F:NAD binding"/>
    <property type="evidence" value="ECO:0007669"/>
    <property type="project" value="InterPro"/>
</dbReference>
<dbReference type="SUPFAM" id="SSF52283">
    <property type="entry name" value="Formate/glycerate dehydrogenase catalytic domain-like"/>
    <property type="match status" value="1"/>
</dbReference>
<dbReference type="CDD" id="cd12183">
    <property type="entry name" value="LDH_like_2"/>
    <property type="match status" value="1"/>
</dbReference>
<dbReference type="InterPro" id="IPR058205">
    <property type="entry name" value="D-LDH-like"/>
</dbReference>
<evidence type="ECO:0000256" key="3">
    <source>
        <dbReference type="ARBA" id="ARBA00023027"/>
    </source>
</evidence>
<evidence type="ECO:0000259" key="6">
    <source>
        <dbReference type="Pfam" id="PF02826"/>
    </source>
</evidence>
<dbReference type="InterPro" id="IPR006140">
    <property type="entry name" value="D-isomer_DH_NAD-bd"/>
</dbReference>
<dbReference type="Proteomes" id="UP000238042">
    <property type="component" value="Unassembled WGS sequence"/>
</dbReference>
<dbReference type="InterPro" id="IPR029752">
    <property type="entry name" value="D-isomer_DH_CS1"/>
</dbReference>
<accession>A0A2S8AEF3</accession>
<dbReference type="OrthoDB" id="9777288at2"/>
<keyword evidence="3" id="KW-0520">NAD</keyword>
<gene>
    <name evidence="7" type="ORF">C4S77_04835</name>
</gene>
<dbReference type="Gene3D" id="3.40.50.720">
    <property type="entry name" value="NAD(P)-binding Rossmann-like Domain"/>
    <property type="match status" value="2"/>
</dbReference>
<evidence type="ECO:0000256" key="4">
    <source>
        <dbReference type="RuleBase" id="RU003719"/>
    </source>
</evidence>
<feature type="domain" description="D-isomer specific 2-hydroxyacid dehydrogenase NAD-binding" evidence="6">
    <location>
        <begin position="111"/>
        <end position="298"/>
    </location>
</feature>
<evidence type="ECO:0000313" key="7">
    <source>
        <dbReference type="EMBL" id="PQL93472.1"/>
    </source>
</evidence>
<dbReference type="EMBL" id="PSZM01000034">
    <property type="protein sequence ID" value="PQL93472.1"/>
    <property type="molecule type" value="Genomic_DNA"/>
</dbReference>
<dbReference type="InterPro" id="IPR036291">
    <property type="entry name" value="NAD(P)-bd_dom_sf"/>
</dbReference>
<reference evidence="7 8" key="1">
    <citation type="submission" date="2018-02" db="EMBL/GenBank/DDBJ databases">
        <title>Genome sequences of Apibacter spp., gut symbionts of Asian honey bees.</title>
        <authorList>
            <person name="Kwong W.K."/>
            <person name="Steele M.I."/>
            <person name="Moran N.A."/>
        </authorList>
    </citation>
    <scope>NUCLEOTIDE SEQUENCE [LARGE SCALE GENOMIC DNA]</scope>
    <source>
        <strain evidence="8">wkB301</strain>
    </source>
</reference>
<evidence type="ECO:0000259" key="5">
    <source>
        <dbReference type="Pfam" id="PF00389"/>
    </source>
</evidence>
<sequence length="333" mass="37240">MKITFFSAKQYDREYFDQYNKDYNFNLEYVPKTLNERRATNMEPSEAICAFVNDVINADVIKILAEKQGVKYIAMRCAGFNNVDLDAAKKYNIKVCRVPAYSPECVAEHAVALLLTLSRKIHKAYYRILSQNFALDGLIGDSIHNKTVGVLGTGKIGKNFAKIMYGFGCKVLGYDVFESPDFKKNGGEYVTKEELLKRADIIALFLPLLPETRYIINKETIKTLKKGVVIINTGRGGLVNTEDLIDGIMSEHIGGFGADVYENEGVLFFKDLSEQIIPDKKFKLLTSLPNVLLTGHQAFLTKEALSQIASCILLNLDEFKKGKELSTPGAFLA</sequence>
<dbReference type="Pfam" id="PF02826">
    <property type="entry name" value="2-Hacid_dh_C"/>
    <property type="match status" value="1"/>
</dbReference>
<dbReference type="PANTHER" id="PTHR43026">
    <property type="entry name" value="2-HYDROXYACID DEHYDROGENASE HOMOLOG 1-RELATED"/>
    <property type="match status" value="1"/>
</dbReference>
<evidence type="ECO:0000256" key="1">
    <source>
        <dbReference type="ARBA" id="ARBA00005854"/>
    </source>
</evidence>
<keyword evidence="2 4" id="KW-0560">Oxidoreductase</keyword>